<name>A0A1R1EJC0_9BACL</name>
<dbReference type="FunFam" id="3.40.50.1000:FF:000022">
    <property type="entry name" value="Phosphoglycolate phosphatase"/>
    <property type="match status" value="1"/>
</dbReference>
<dbReference type="Pfam" id="PF13419">
    <property type="entry name" value="HAD_2"/>
    <property type="match status" value="1"/>
</dbReference>
<dbReference type="InterPro" id="IPR036412">
    <property type="entry name" value="HAD-like_sf"/>
</dbReference>
<dbReference type="STRING" id="297318.BK138_24130"/>
<dbReference type="AlphaFoldDB" id="A0A1R1EJC0"/>
<dbReference type="Gene3D" id="3.40.50.1000">
    <property type="entry name" value="HAD superfamily/HAD-like"/>
    <property type="match status" value="1"/>
</dbReference>
<comment type="caution">
    <text evidence="1">The sequence shown here is derived from an EMBL/GenBank/DDBJ whole genome shotgun (WGS) entry which is preliminary data.</text>
</comment>
<dbReference type="InterPro" id="IPR023214">
    <property type="entry name" value="HAD_sf"/>
</dbReference>
<protein>
    <submittedName>
        <fullName evidence="1">Phosphoglycolate phosphatase</fullName>
    </submittedName>
</protein>
<evidence type="ECO:0000313" key="2">
    <source>
        <dbReference type="Proteomes" id="UP000187172"/>
    </source>
</evidence>
<dbReference type="InterPro" id="IPR041492">
    <property type="entry name" value="HAD_2"/>
</dbReference>
<dbReference type="SFLD" id="SFLDG01129">
    <property type="entry name" value="C1.5:_HAD__Beta-PGM__Phosphata"/>
    <property type="match status" value="1"/>
</dbReference>
<accession>A0A1R1EJC0</accession>
<dbReference type="SUPFAM" id="SSF56784">
    <property type="entry name" value="HAD-like"/>
    <property type="match status" value="1"/>
</dbReference>
<organism evidence="1 2">
    <name type="scientific">Paenibacillus rhizosphaerae</name>
    <dbReference type="NCBI Taxonomy" id="297318"/>
    <lineage>
        <taxon>Bacteria</taxon>
        <taxon>Bacillati</taxon>
        <taxon>Bacillota</taxon>
        <taxon>Bacilli</taxon>
        <taxon>Bacillales</taxon>
        <taxon>Paenibacillaceae</taxon>
        <taxon>Paenibacillus</taxon>
    </lineage>
</organism>
<dbReference type="GO" id="GO:0004713">
    <property type="term" value="F:protein tyrosine kinase activity"/>
    <property type="evidence" value="ECO:0007669"/>
    <property type="project" value="TreeGrafter"/>
</dbReference>
<dbReference type="EMBL" id="MRTP01000008">
    <property type="protein sequence ID" value="OMF51923.1"/>
    <property type="molecule type" value="Genomic_DNA"/>
</dbReference>
<dbReference type="RefSeq" id="WP_076173349.1">
    <property type="nucleotide sequence ID" value="NZ_MRTP01000008.1"/>
</dbReference>
<dbReference type="PANTHER" id="PTHR43434">
    <property type="entry name" value="PHOSPHOGLYCOLATE PHOSPHATASE"/>
    <property type="match status" value="1"/>
</dbReference>
<dbReference type="SFLD" id="SFLDS00003">
    <property type="entry name" value="Haloacid_Dehalogenase"/>
    <property type="match status" value="1"/>
</dbReference>
<dbReference type="Proteomes" id="UP000187172">
    <property type="component" value="Unassembled WGS sequence"/>
</dbReference>
<proteinExistence type="predicted"/>
<gene>
    <name evidence="1" type="ORF">BK138_24130</name>
</gene>
<dbReference type="InterPro" id="IPR050155">
    <property type="entry name" value="HAD-like_hydrolase_sf"/>
</dbReference>
<keyword evidence="2" id="KW-1185">Reference proteome</keyword>
<dbReference type="PANTHER" id="PTHR43434:SF20">
    <property type="entry name" value="5'-NUCLEOTIDASE"/>
    <property type="match status" value="1"/>
</dbReference>
<dbReference type="InterPro" id="IPR023198">
    <property type="entry name" value="PGP-like_dom2"/>
</dbReference>
<dbReference type="GO" id="GO:0005829">
    <property type="term" value="C:cytosol"/>
    <property type="evidence" value="ECO:0007669"/>
    <property type="project" value="TreeGrafter"/>
</dbReference>
<evidence type="ECO:0000313" key="1">
    <source>
        <dbReference type="EMBL" id="OMF51923.1"/>
    </source>
</evidence>
<reference evidence="1 2" key="1">
    <citation type="submission" date="2016-11" db="EMBL/GenBank/DDBJ databases">
        <title>Paenibacillus species isolates.</title>
        <authorList>
            <person name="Beno S.M."/>
        </authorList>
    </citation>
    <scope>NUCLEOTIDE SEQUENCE [LARGE SCALE GENOMIC DNA]</scope>
    <source>
        <strain evidence="1 2">FSL R5-0378</strain>
    </source>
</reference>
<dbReference type="Gene3D" id="1.10.150.240">
    <property type="entry name" value="Putative phosphatase, domain 2"/>
    <property type="match status" value="1"/>
</dbReference>
<sequence>MRYNHLLFDLDGTITDPKIGITKSVQYALNKFGIQEDDLDKLEPFIGPPLKNSFMEIYSFSEDQALQGVEYYREYFRERGMFENELYPEMQSVLKQLQDDGFTLYVATSKPKVFADEILKYFEVDLFFEWVVGSHLDGTLSDKTEIITYILQNRNLVKSEVVMIGDRQHDMIGAKNNGIDSIGAEYGYGSDGELLRENCTYYIKKIEDILGIVY</sequence>